<evidence type="ECO:0000256" key="1">
    <source>
        <dbReference type="SAM" id="SignalP"/>
    </source>
</evidence>
<comment type="caution">
    <text evidence="2">The sequence shown here is derived from an EMBL/GenBank/DDBJ whole genome shotgun (WGS) entry which is preliminary data.</text>
</comment>
<sequence length="89" mass="9364">MAYAASFFRTSLLAAIALPFFFAALSGNPGFVDPLPVEGSPAYLAIERVHDAFSLDDTDTAAGDDSSGTDEALANIVQANQIVAPTFYF</sequence>
<evidence type="ECO:0000313" key="3">
    <source>
        <dbReference type="Proteomes" id="UP001363010"/>
    </source>
</evidence>
<gene>
    <name evidence="2" type="ORF">WKW80_29680</name>
</gene>
<proteinExistence type="predicted"/>
<protein>
    <submittedName>
        <fullName evidence="2">Uncharacterized protein</fullName>
    </submittedName>
</protein>
<organism evidence="2 3">
    <name type="scientific">Variovorax humicola</name>
    <dbReference type="NCBI Taxonomy" id="1769758"/>
    <lineage>
        <taxon>Bacteria</taxon>
        <taxon>Pseudomonadati</taxon>
        <taxon>Pseudomonadota</taxon>
        <taxon>Betaproteobacteria</taxon>
        <taxon>Burkholderiales</taxon>
        <taxon>Comamonadaceae</taxon>
        <taxon>Variovorax</taxon>
    </lineage>
</organism>
<name>A0ABU8W812_9BURK</name>
<feature type="chain" id="PRO_5046945967" evidence="1">
    <location>
        <begin position="27"/>
        <end position="89"/>
    </location>
</feature>
<dbReference type="EMBL" id="JBBKZV010000030">
    <property type="protein sequence ID" value="MEJ8826149.1"/>
    <property type="molecule type" value="Genomic_DNA"/>
</dbReference>
<reference evidence="2 3" key="1">
    <citation type="submission" date="2024-03" db="EMBL/GenBank/DDBJ databases">
        <title>Novel species of the genus Variovorax.</title>
        <authorList>
            <person name="Liu Q."/>
            <person name="Xin Y.-H."/>
        </authorList>
    </citation>
    <scope>NUCLEOTIDE SEQUENCE [LARGE SCALE GENOMIC DNA]</scope>
    <source>
        <strain evidence="2 3">KACC 18501</strain>
    </source>
</reference>
<evidence type="ECO:0000313" key="2">
    <source>
        <dbReference type="EMBL" id="MEJ8826149.1"/>
    </source>
</evidence>
<keyword evidence="1" id="KW-0732">Signal</keyword>
<dbReference type="Proteomes" id="UP001363010">
    <property type="component" value="Unassembled WGS sequence"/>
</dbReference>
<feature type="signal peptide" evidence="1">
    <location>
        <begin position="1"/>
        <end position="26"/>
    </location>
</feature>
<accession>A0ABU8W812</accession>
<dbReference type="RefSeq" id="WP_340367189.1">
    <property type="nucleotide sequence ID" value="NZ_JBBKZV010000030.1"/>
</dbReference>
<keyword evidence="3" id="KW-1185">Reference proteome</keyword>